<feature type="compositionally biased region" description="Polar residues" evidence="1">
    <location>
        <begin position="251"/>
        <end position="262"/>
    </location>
</feature>
<gene>
    <name evidence="2" type="ORF">LSAA_12446</name>
</gene>
<feature type="compositionally biased region" description="Low complexity" evidence="1">
    <location>
        <begin position="417"/>
        <end position="427"/>
    </location>
</feature>
<proteinExistence type="predicted"/>
<feature type="region of interest" description="Disordered" evidence="1">
    <location>
        <begin position="106"/>
        <end position="132"/>
    </location>
</feature>
<organism evidence="2 3">
    <name type="scientific">Lepeophtheirus salmonis</name>
    <name type="common">Salmon louse</name>
    <name type="synonym">Caligus salmonis</name>
    <dbReference type="NCBI Taxonomy" id="72036"/>
    <lineage>
        <taxon>Eukaryota</taxon>
        <taxon>Metazoa</taxon>
        <taxon>Ecdysozoa</taxon>
        <taxon>Arthropoda</taxon>
        <taxon>Crustacea</taxon>
        <taxon>Multicrustacea</taxon>
        <taxon>Hexanauplia</taxon>
        <taxon>Copepoda</taxon>
        <taxon>Siphonostomatoida</taxon>
        <taxon>Caligidae</taxon>
        <taxon>Lepeophtheirus</taxon>
    </lineage>
</organism>
<dbReference type="OrthoDB" id="6378691at2759"/>
<keyword evidence="3" id="KW-1185">Reference proteome</keyword>
<evidence type="ECO:0000313" key="3">
    <source>
        <dbReference type="Proteomes" id="UP000675881"/>
    </source>
</evidence>
<protein>
    <submittedName>
        <fullName evidence="2">(salmon louse) hypothetical protein</fullName>
    </submittedName>
</protein>
<feature type="region of interest" description="Disordered" evidence="1">
    <location>
        <begin position="398"/>
        <end position="427"/>
    </location>
</feature>
<name>A0A7R8D354_LEPSM</name>
<dbReference type="EMBL" id="HG994585">
    <property type="protein sequence ID" value="CAF2980058.1"/>
    <property type="molecule type" value="Genomic_DNA"/>
</dbReference>
<dbReference type="AlphaFoldDB" id="A0A7R8D354"/>
<feature type="region of interest" description="Disordered" evidence="1">
    <location>
        <begin position="248"/>
        <end position="267"/>
    </location>
</feature>
<sequence length="427" mass="49365">MKVITSERVKTHQHDLDNLQGPIYSKEVRNVRHHFSDGFGNISKQEPKVVDKQKINKQVELRRVCFRDEDPRKTIQEINAERDDMIEKEVRKIQEESTKMMERYLEESRKREESIKRERDSQNEMERKNKEIMEKSFAERAEKERRRKEELARQQELISGQFVQKVQEQRRRESFAKMEAEHKEKLLQTEVTKVEFSPKEYKARLEEKKMIEKAHMEEKRIQDERRKKELGRLEQDQRILLQQQQKMAQIKGSSTGGTQSNFRKGGIKMPDVRSFGFGNVRTGQVTTRKLNFLRSASVDRYDQVGRDSLNPEMGSSPVPNNNNIIDNNSQPIARFRTAKSEARTVSFNTDPVQSWTNAIIDHAIQRGDGTHSPISIPGADTTLMGGRQQTSVITQTQRFQTFSSSSSTTVGGGGSGPLSSSSQYTDL</sequence>
<evidence type="ECO:0000256" key="1">
    <source>
        <dbReference type="SAM" id="MobiDB-lite"/>
    </source>
</evidence>
<accession>A0A7R8D354</accession>
<reference evidence="2" key="1">
    <citation type="submission" date="2021-02" db="EMBL/GenBank/DDBJ databases">
        <authorList>
            <person name="Bekaert M."/>
        </authorList>
    </citation>
    <scope>NUCLEOTIDE SEQUENCE</scope>
    <source>
        <strain evidence="2">IoA-00</strain>
    </source>
</reference>
<dbReference type="Proteomes" id="UP000675881">
    <property type="component" value="Chromosome 6"/>
</dbReference>
<evidence type="ECO:0000313" key="2">
    <source>
        <dbReference type="EMBL" id="CAF2980058.1"/>
    </source>
</evidence>